<evidence type="ECO:0000256" key="9">
    <source>
        <dbReference type="ARBA" id="ARBA00023224"/>
    </source>
</evidence>
<reference evidence="13" key="2">
    <citation type="journal article" date="2019" name="BMC Genomics">
        <title>De novo transcriptome assembly of the cubomedusa Tripedalia cystophora, including the analysis of a set of genes involved in peptidergic neurotransmission.</title>
        <authorList>
            <person name="Nielsen S.K."/>
            <person name="Koch T.L."/>
            <person name="Hauser F."/>
            <person name="Garm A."/>
            <person name="Grimmelikhuijzen C.J."/>
        </authorList>
    </citation>
    <scope>NUCLEOTIDE SEQUENCE</scope>
</reference>
<dbReference type="GO" id="GO:0007204">
    <property type="term" value="P:positive regulation of cytosolic calcium ion concentration"/>
    <property type="evidence" value="ECO:0007669"/>
    <property type="project" value="TreeGrafter"/>
</dbReference>
<evidence type="ECO:0000256" key="6">
    <source>
        <dbReference type="ARBA" id="ARBA00023136"/>
    </source>
</evidence>
<keyword evidence="6 11" id="KW-0472">Membrane</keyword>
<dbReference type="PROSITE" id="PS50262">
    <property type="entry name" value="G_PROTEIN_RECEP_F1_2"/>
    <property type="match status" value="1"/>
</dbReference>
<dbReference type="InterPro" id="IPR000276">
    <property type="entry name" value="GPCR_Rhodpsn"/>
</dbReference>
<feature type="transmembrane region" description="Helical" evidence="11">
    <location>
        <begin position="194"/>
        <end position="220"/>
    </location>
</feature>
<dbReference type="PANTHER" id="PTHR11866">
    <property type="entry name" value="G-PROTEIN COUPLED RECEPTOR FAMILY 1 MEMBER"/>
    <property type="match status" value="1"/>
</dbReference>
<name>A0A4D5XX61_TRICY</name>
<keyword evidence="9" id="KW-0807">Transducer</keyword>
<dbReference type="Pfam" id="PF00001">
    <property type="entry name" value="7tm_1"/>
    <property type="match status" value="1"/>
</dbReference>
<sequence length="378" mass="42258">MINSTGHSNTTVGPNATAPTPNDWPYVPIDPKQGVILMLITIPGVLGNIVAFATTVKLLSTRVIAANYLVLALTLTDFYGILLCTLPTHLCYVYLRWVGGHAMCQFQGFSAMFASLASGCLATAMAVDRLLAITKPFQYKKLVNPKRAIYSAATIWVFSFVLSAIPIGGIGRFKRNLTGTFCTIDWFAETVSNIVFAAFYAFLGIILVFVIVYCNVKVIIGLRNIKRKRETELTSGTLRYDGGKKITSSADVLERQLARSVCVISVLFLICWLPFMFRIVCNLGGWWKNPWVDVQVSRLLLFNFVLDPFLYTFSRKQCRDIMFDWFCCCFRNLRVKKGLSLKALAARRKETFSEHSTKMQSSTLEGGVSTESSEDSRL</sequence>
<proteinExistence type="evidence at transcript level"/>
<organism evidence="13">
    <name type="scientific">Tripedalia cystophora</name>
    <name type="common">Mangrove box jellyfish</name>
    <dbReference type="NCBI Taxonomy" id="6141"/>
    <lineage>
        <taxon>Eukaryota</taxon>
        <taxon>Metazoa</taxon>
        <taxon>Cnidaria</taxon>
        <taxon>Cubozoa</taxon>
        <taxon>Carybdeida</taxon>
        <taxon>Tripedaliidae</taxon>
        <taxon>Tripedalia</taxon>
    </lineage>
</organism>
<feature type="transmembrane region" description="Helical" evidence="11">
    <location>
        <begin position="68"/>
        <end position="95"/>
    </location>
</feature>
<dbReference type="PRINTS" id="PR00237">
    <property type="entry name" value="GPCRRHODOPSN"/>
</dbReference>
<dbReference type="PRINTS" id="PR01788">
    <property type="entry name" value="PROSTANOIDR"/>
</dbReference>
<dbReference type="GO" id="GO:0005886">
    <property type="term" value="C:plasma membrane"/>
    <property type="evidence" value="ECO:0007669"/>
    <property type="project" value="UniProtKB-SubCell"/>
</dbReference>
<dbReference type="PANTHER" id="PTHR11866:SF16">
    <property type="entry name" value="PROSTAGLANDIN E2 RECEPTOR EP4 SUBTYPE-LIKE PROTEIN"/>
    <property type="match status" value="1"/>
</dbReference>
<keyword evidence="2" id="KW-1003">Cell membrane</keyword>
<dbReference type="AlphaFoldDB" id="A0A4D5XX61"/>
<keyword evidence="7" id="KW-0675">Receptor</keyword>
<evidence type="ECO:0000256" key="2">
    <source>
        <dbReference type="ARBA" id="ARBA00022475"/>
    </source>
</evidence>
<keyword evidence="8" id="KW-0325">Glycoprotein</keyword>
<feature type="transmembrane region" description="Helical" evidence="11">
    <location>
        <begin position="295"/>
        <end position="313"/>
    </location>
</feature>
<evidence type="ECO:0000256" key="8">
    <source>
        <dbReference type="ARBA" id="ARBA00023180"/>
    </source>
</evidence>
<feature type="transmembrane region" description="Helical" evidence="11">
    <location>
        <begin position="107"/>
        <end position="127"/>
    </location>
</feature>
<feature type="transmembrane region" description="Helical" evidence="11">
    <location>
        <begin position="35"/>
        <end position="56"/>
    </location>
</feature>
<evidence type="ECO:0000256" key="11">
    <source>
        <dbReference type="SAM" id="Phobius"/>
    </source>
</evidence>
<dbReference type="Gene3D" id="1.20.1070.10">
    <property type="entry name" value="Rhodopsin 7-helix transmembrane proteins"/>
    <property type="match status" value="1"/>
</dbReference>
<evidence type="ECO:0000313" key="13">
    <source>
        <dbReference type="EMBL" id="QBS47867.1"/>
    </source>
</evidence>
<evidence type="ECO:0000256" key="5">
    <source>
        <dbReference type="ARBA" id="ARBA00023040"/>
    </source>
</evidence>
<dbReference type="GO" id="GO:0007189">
    <property type="term" value="P:adenylate cyclase-activating G protein-coupled receptor signaling pathway"/>
    <property type="evidence" value="ECO:0007669"/>
    <property type="project" value="TreeGrafter"/>
</dbReference>
<feature type="region of interest" description="Disordered" evidence="10">
    <location>
        <begin position="355"/>
        <end position="378"/>
    </location>
</feature>
<evidence type="ECO:0000256" key="1">
    <source>
        <dbReference type="ARBA" id="ARBA00004651"/>
    </source>
</evidence>
<feature type="domain" description="G-protein coupled receptors family 1 profile" evidence="12">
    <location>
        <begin position="47"/>
        <end position="311"/>
    </location>
</feature>
<keyword evidence="3 11" id="KW-0812">Transmembrane</keyword>
<keyword evidence="4 11" id="KW-1133">Transmembrane helix</keyword>
<dbReference type="SUPFAM" id="SSF81321">
    <property type="entry name" value="Family A G protein-coupled receptor-like"/>
    <property type="match status" value="1"/>
</dbReference>
<keyword evidence="5" id="KW-0297">G-protein coupled receptor</keyword>
<evidence type="ECO:0000256" key="3">
    <source>
        <dbReference type="ARBA" id="ARBA00022692"/>
    </source>
</evidence>
<dbReference type="InterPro" id="IPR008365">
    <property type="entry name" value="Prostanoid_rcpt"/>
</dbReference>
<reference evidence="13" key="1">
    <citation type="submission" date="2018-07" db="EMBL/GenBank/DDBJ databases">
        <authorList>
            <person name="Nielsen S.K.D."/>
            <person name="Koch T.L."/>
            <person name="Hauser F."/>
            <person name="Garm A.L."/>
            <person name="Grimmelikhuijzen C.J.P."/>
        </authorList>
    </citation>
    <scope>NUCLEOTIDE SEQUENCE</scope>
</reference>
<dbReference type="GO" id="GO:0004930">
    <property type="term" value="F:G protein-coupled receptor activity"/>
    <property type="evidence" value="ECO:0007669"/>
    <property type="project" value="UniProtKB-KW"/>
</dbReference>
<evidence type="ECO:0000256" key="10">
    <source>
        <dbReference type="SAM" id="MobiDB-lite"/>
    </source>
</evidence>
<dbReference type="EMBL" id="MH644091">
    <property type="protein sequence ID" value="QBS47867.1"/>
    <property type="molecule type" value="mRNA"/>
</dbReference>
<feature type="transmembrane region" description="Helical" evidence="11">
    <location>
        <begin position="257"/>
        <end position="275"/>
    </location>
</feature>
<protein>
    <submittedName>
        <fullName evidence="13">GPCR5</fullName>
    </submittedName>
</protein>
<feature type="transmembrane region" description="Helical" evidence="11">
    <location>
        <begin position="148"/>
        <end position="170"/>
    </location>
</feature>
<comment type="subcellular location">
    <subcellularLocation>
        <location evidence="1">Cell membrane</location>
        <topology evidence="1">Multi-pass membrane protein</topology>
    </subcellularLocation>
</comment>
<dbReference type="InterPro" id="IPR017452">
    <property type="entry name" value="GPCR_Rhodpsn_7TM"/>
</dbReference>
<evidence type="ECO:0000256" key="4">
    <source>
        <dbReference type="ARBA" id="ARBA00022989"/>
    </source>
</evidence>
<evidence type="ECO:0000256" key="7">
    <source>
        <dbReference type="ARBA" id="ARBA00023170"/>
    </source>
</evidence>
<evidence type="ECO:0000259" key="12">
    <source>
        <dbReference type="PROSITE" id="PS50262"/>
    </source>
</evidence>
<accession>A0A4D5XX61</accession>